<proteinExistence type="predicted"/>
<evidence type="ECO:0000313" key="2">
    <source>
        <dbReference type="EMBL" id="KAK0410824.1"/>
    </source>
</evidence>
<name>A0AA39LVH5_9BILA</name>
<dbReference type="Proteomes" id="UP001175271">
    <property type="component" value="Unassembled WGS sequence"/>
</dbReference>
<dbReference type="EMBL" id="JAUCMV010000003">
    <property type="protein sequence ID" value="KAK0410824.1"/>
    <property type="molecule type" value="Genomic_DNA"/>
</dbReference>
<feature type="region of interest" description="Disordered" evidence="1">
    <location>
        <begin position="58"/>
        <end position="95"/>
    </location>
</feature>
<organism evidence="2 3">
    <name type="scientific">Steinernema hermaphroditum</name>
    <dbReference type="NCBI Taxonomy" id="289476"/>
    <lineage>
        <taxon>Eukaryota</taxon>
        <taxon>Metazoa</taxon>
        <taxon>Ecdysozoa</taxon>
        <taxon>Nematoda</taxon>
        <taxon>Chromadorea</taxon>
        <taxon>Rhabditida</taxon>
        <taxon>Tylenchina</taxon>
        <taxon>Panagrolaimomorpha</taxon>
        <taxon>Strongyloidoidea</taxon>
        <taxon>Steinernematidae</taxon>
        <taxon>Steinernema</taxon>
    </lineage>
</organism>
<dbReference type="AlphaFoldDB" id="A0AA39LVH5"/>
<evidence type="ECO:0000256" key="1">
    <source>
        <dbReference type="SAM" id="MobiDB-lite"/>
    </source>
</evidence>
<accession>A0AA39LVH5</accession>
<comment type="caution">
    <text evidence="2">The sequence shown here is derived from an EMBL/GenBank/DDBJ whole genome shotgun (WGS) entry which is preliminary data.</text>
</comment>
<gene>
    <name evidence="2" type="ORF">QR680_005346</name>
</gene>
<sequence>MEAVIARRLQTIRALNLFCSVPEFFTVWLKTLLFCSFTHFPPSPEMPLWTKEVNNFSERKHSKNDKSSKLTSESLGKSRRESEESTKSAQDQQKTPSLLADYCSAHNGLYTHF</sequence>
<reference evidence="2" key="1">
    <citation type="submission" date="2023-06" db="EMBL/GenBank/DDBJ databases">
        <title>Genomic analysis of the entomopathogenic nematode Steinernema hermaphroditum.</title>
        <authorList>
            <person name="Schwarz E.M."/>
            <person name="Heppert J.K."/>
            <person name="Baniya A."/>
            <person name="Schwartz H.T."/>
            <person name="Tan C.-H."/>
            <person name="Antoshechkin I."/>
            <person name="Sternberg P.W."/>
            <person name="Goodrich-Blair H."/>
            <person name="Dillman A.R."/>
        </authorList>
    </citation>
    <scope>NUCLEOTIDE SEQUENCE</scope>
    <source>
        <strain evidence="2">PS9179</strain>
        <tissue evidence="2">Whole animal</tissue>
    </source>
</reference>
<protein>
    <submittedName>
        <fullName evidence="2">Uncharacterized protein</fullName>
    </submittedName>
</protein>
<keyword evidence="3" id="KW-1185">Reference proteome</keyword>
<evidence type="ECO:0000313" key="3">
    <source>
        <dbReference type="Proteomes" id="UP001175271"/>
    </source>
</evidence>
<feature type="compositionally biased region" description="Basic and acidic residues" evidence="1">
    <location>
        <begin position="76"/>
        <end position="86"/>
    </location>
</feature>